<dbReference type="Gene3D" id="3.40.50.720">
    <property type="entry name" value="NAD(P)-binding Rossmann-like Domain"/>
    <property type="match status" value="1"/>
</dbReference>
<dbReference type="Proteomes" id="UP001055153">
    <property type="component" value="Unassembled WGS sequence"/>
</dbReference>
<evidence type="ECO:0000256" key="1">
    <source>
        <dbReference type="ARBA" id="ARBA00005125"/>
    </source>
</evidence>
<accession>A0ABQ4S7H7</accession>
<dbReference type="PANTHER" id="PTHR43000">
    <property type="entry name" value="DTDP-D-GLUCOSE 4,6-DEHYDRATASE-RELATED"/>
    <property type="match status" value="1"/>
</dbReference>
<feature type="domain" description="NAD-dependent epimerase/dehydratase" evidence="3">
    <location>
        <begin position="3"/>
        <end position="223"/>
    </location>
</feature>
<name>A0ABQ4S7H7_9HYPH</name>
<reference evidence="4" key="1">
    <citation type="journal article" date="2021" name="Front. Microbiol.">
        <title>Comprehensive Comparative Genomics and Phenotyping of Methylobacterium Species.</title>
        <authorList>
            <person name="Alessa O."/>
            <person name="Ogura Y."/>
            <person name="Fujitani Y."/>
            <person name="Takami H."/>
            <person name="Hayashi T."/>
            <person name="Sahin N."/>
            <person name="Tani A."/>
        </authorList>
    </citation>
    <scope>NUCLEOTIDE SEQUENCE</scope>
    <source>
        <strain evidence="4">DSM 17168</strain>
    </source>
</reference>
<proteinExistence type="inferred from homology"/>
<keyword evidence="5" id="KW-1185">Reference proteome</keyword>
<sequence length="340" mass="36523">MRIMVIGGNGFVGRPLSRLLAERHEVCVLDALRYGSLRFSGDDLSRLRVIAGDITDPAEVEAAFAAFRPEAVIHLAAIHYIPECEGDPGLAVRVNVTGTVNLLAACPPGCRFVFASSGAVYSPDTRPHDEEDSALGPSDIYGFTKLHGEHYVRHMARLRGLAAVVVRLFNVIGPGETSPHLLPEIVAQLKAGHTRISLGNLTPRRDYVHVDDAARGFMAAALAGEVPAGTCATVNLGTSQAYSVEEILQRLRRIARRDFTVEADPGRIRAVDRPVLAAGIGRMRDRFGWQPEIAIDEALADLWAHPDLSAHLTRKYQLAPPLPVAPPPRAAAPAGLAAAS</sequence>
<dbReference type="InterPro" id="IPR036291">
    <property type="entry name" value="NAD(P)-bd_dom_sf"/>
</dbReference>
<comment type="pathway">
    <text evidence="1">Bacterial outer membrane biogenesis; LPS O-antigen biosynthesis.</text>
</comment>
<dbReference type="EMBL" id="BPQQ01000003">
    <property type="protein sequence ID" value="GJD98419.1"/>
    <property type="molecule type" value="Genomic_DNA"/>
</dbReference>
<dbReference type="RefSeq" id="WP_238233369.1">
    <property type="nucleotide sequence ID" value="NZ_BPQQ01000003.1"/>
</dbReference>
<evidence type="ECO:0000313" key="4">
    <source>
        <dbReference type="EMBL" id="GJD98419.1"/>
    </source>
</evidence>
<comment type="caution">
    <text evidence="4">The sequence shown here is derived from an EMBL/GenBank/DDBJ whole genome shotgun (WGS) entry which is preliminary data.</text>
</comment>
<comment type="similarity">
    <text evidence="2">Belongs to the NAD(P)-dependent epimerase/dehydratase family.</text>
</comment>
<evidence type="ECO:0000313" key="5">
    <source>
        <dbReference type="Proteomes" id="UP001055153"/>
    </source>
</evidence>
<evidence type="ECO:0000259" key="3">
    <source>
        <dbReference type="Pfam" id="PF01370"/>
    </source>
</evidence>
<reference evidence="4" key="2">
    <citation type="submission" date="2021-08" db="EMBL/GenBank/DDBJ databases">
        <authorList>
            <person name="Tani A."/>
            <person name="Ola A."/>
            <person name="Ogura Y."/>
            <person name="Katsura K."/>
            <person name="Hayashi T."/>
        </authorList>
    </citation>
    <scope>NUCLEOTIDE SEQUENCE</scope>
    <source>
        <strain evidence="4">DSM 17168</strain>
    </source>
</reference>
<dbReference type="SUPFAM" id="SSF51735">
    <property type="entry name" value="NAD(P)-binding Rossmann-fold domains"/>
    <property type="match status" value="1"/>
</dbReference>
<organism evidence="4 5">
    <name type="scientific">Methylobacterium isbiliense</name>
    <dbReference type="NCBI Taxonomy" id="315478"/>
    <lineage>
        <taxon>Bacteria</taxon>
        <taxon>Pseudomonadati</taxon>
        <taxon>Pseudomonadota</taxon>
        <taxon>Alphaproteobacteria</taxon>
        <taxon>Hyphomicrobiales</taxon>
        <taxon>Methylobacteriaceae</taxon>
        <taxon>Methylobacterium</taxon>
    </lineage>
</organism>
<dbReference type="Pfam" id="PF01370">
    <property type="entry name" value="Epimerase"/>
    <property type="match status" value="1"/>
</dbReference>
<evidence type="ECO:0000256" key="2">
    <source>
        <dbReference type="ARBA" id="ARBA00007637"/>
    </source>
</evidence>
<dbReference type="Gene3D" id="3.90.25.10">
    <property type="entry name" value="UDP-galactose 4-epimerase, domain 1"/>
    <property type="match status" value="1"/>
</dbReference>
<protein>
    <submittedName>
        <fullName evidence="4">UDP-glucose 4-epimerase</fullName>
    </submittedName>
</protein>
<gene>
    <name evidence="4" type="primary">galE_1</name>
    <name evidence="4" type="ORF">GMJLKIPL_0327</name>
</gene>
<dbReference type="InterPro" id="IPR001509">
    <property type="entry name" value="Epimerase_deHydtase"/>
</dbReference>